<comment type="caution">
    <text evidence="2">The sequence shown here is derived from an EMBL/GenBank/DDBJ whole genome shotgun (WGS) entry which is preliminary data.</text>
</comment>
<evidence type="ECO:0000313" key="5">
    <source>
        <dbReference type="Proteomes" id="UP000315048"/>
    </source>
</evidence>
<accession>A0A3G3DXF0</accession>
<evidence type="ECO:0000313" key="1">
    <source>
        <dbReference type="EMBL" id="ECZ5302411.1"/>
    </source>
</evidence>
<proteinExistence type="predicted"/>
<dbReference type="Proteomes" id="UP000315048">
    <property type="component" value="Unassembled WGS sequence"/>
</dbReference>
<evidence type="ECO:0000313" key="3">
    <source>
        <dbReference type="EMBL" id="HAB5643934.1"/>
    </source>
</evidence>
<evidence type="ECO:0000313" key="2">
    <source>
        <dbReference type="EMBL" id="EDF7397317.1"/>
    </source>
</evidence>
<protein>
    <submittedName>
        <fullName evidence="2">Uncharacterized protein</fullName>
    </submittedName>
</protein>
<dbReference type="EMBL" id="AAMBTZ010000018">
    <property type="protein sequence ID" value="EDF7397317.1"/>
    <property type="molecule type" value="Genomic_DNA"/>
</dbReference>
<dbReference type="EMBL" id="AALGYW010000008">
    <property type="protein sequence ID" value="ECZ5302411.1"/>
    <property type="molecule type" value="Genomic_DNA"/>
</dbReference>
<dbReference type="AlphaFoldDB" id="A0A3G3DXF0"/>
<name>A0A3G3DXF0_SALET</name>
<reference evidence="3" key="1">
    <citation type="journal article" date="2018" name="Genome Biol.">
        <title>SKESA: strategic k-mer extension for scrupulous assemblies.</title>
        <authorList>
            <person name="Souvorov A."/>
            <person name="Agarwala R."/>
            <person name="Lipman D.J."/>
        </authorList>
    </citation>
    <scope>NUCLEOTIDE SEQUENCE</scope>
    <source>
        <strain evidence="3">Salmonella enterica</strain>
    </source>
</reference>
<dbReference type="EMBL" id="DAAHDG010000003">
    <property type="protein sequence ID" value="HAB5643934.1"/>
    <property type="molecule type" value="Genomic_DNA"/>
</dbReference>
<reference evidence="1" key="2">
    <citation type="submission" date="2018-07" db="EMBL/GenBank/DDBJ databases">
        <authorList>
            <consortium name="GenomeTrakr network: Whole genome sequencing for foodborne pathogen traceback"/>
        </authorList>
    </citation>
    <scope>NUCLEOTIDE SEQUENCE</scope>
    <source>
        <strain evidence="1">FDA00001071</strain>
    </source>
</reference>
<gene>
    <name evidence="1" type="ORF">AHW86_13080</name>
    <name evidence="2" type="ORF">B1277_10485</name>
    <name evidence="4" type="ORF">FG623_019620</name>
    <name evidence="3" type="ORF">GB216_07735</name>
</gene>
<reference evidence="2" key="3">
    <citation type="submission" date="2018-07" db="EMBL/GenBank/DDBJ databases">
        <authorList>
            <consortium name="PulseNet: The National Subtyping Network for Foodborne Disease Surveillance"/>
            <person name="Tarr C.L."/>
            <person name="Trees E."/>
            <person name="Katz L.S."/>
            <person name="Carleton-Romer H.A."/>
            <person name="Stroika S."/>
            <person name="Kucerova Z."/>
            <person name="Roache K.F."/>
            <person name="Sabol A.L."/>
            <person name="Besser J."/>
            <person name="Gerner-Smidt P."/>
        </authorList>
    </citation>
    <scope>NUCLEOTIDE SEQUENCE</scope>
    <source>
        <strain evidence="2">PNUSAS008386</strain>
    </source>
</reference>
<dbReference type="EMBL" id="VCWZ02000009">
    <property type="protein sequence ID" value="TRI62177.1"/>
    <property type="molecule type" value="Genomic_DNA"/>
</dbReference>
<organism evidence="2">
    <name type="scientific">Salmonella enterica subsp. enterica serovar Tennessee</name>
    <dbReference type="NCBI Taxonomy" id="143221"/>
    <lineage>
        <taxon>Bacteria</taxon>
        <taxon>Pseudomonadati</taxon>
        <taxon>Pseudomonadota</taxon>
        <taxon>Gammaproteobacteria</taxon>
        <taxon>Enterobacterales</taxon>
        <taxon>Enterobacteriaceae</taxon>
        <taxon>Salmonella</taxon>
    </lineage>
</organism>
<reference evidence="4 5" key="4">
    <citation type="journal article" date="2019" name="Appl. Environ. Microbiol.">
        <title>Clinically Unreported Salmonellosis Outbreak Detected via Comparative Genomic Analysis of Municipal Wastewater Salmonella Isolates.</title>
        <authorList>
            <person name="Diemert S."/>
            <person name="Yan T."/>
        </authorList>
    </citation>
    <scope>NUCLEOTIDE SEQUENCE [LARGE SCALE GENOMIC DNA]</scope>
    <source>
        <strain evidence="4 5">HIY0083</strain>
    </source>
</reference>
<sequence>MMSELRAGGIAIVIFSENKPEIGRCVELIEKVTNGYVFNFPGAGKHGWRDDAPGWLVKGDVSIYTNKPSGGFSYFYSDELMPIDGEDFSHEDEQQKELANG</sequence>
<evidence type="ECO:0000313" key="4">
    <source>
        <dbReference type="EMBL" id="TRI62177.1"/>
    </source>
</evidence>
<dbReference type="RefSeq" id="WP_000986768.1">
    <property type="nucleotide sequence ID" value="NZ_CP014994.1"/>
</dbReference>
<reference evidence="3" key="5">
    <citation type="submission" date="2019-10" db="EMBL/GenBank/DDBJ databases">
        <authorList>
            <consortium name="NCBI Pathogen Detection Project"/>
        </authorList>
    </citation>
    <scope>NUCLEOTIDE SEQUENCE</scope>
    <source>
        <strain evidence="3">Salmonella enterica</strain>
    </source>
</reference>